<dbReference type="Pfam" id="PF11845">
    <property type="entry name" value="Tll0287-like"/>
    <property type="match status" value="1"/>
</dbReference>
<comment type="caution">
    <text evidence="3">The sequence shown here is derived from an EMBL/GenBank/DDBJ whole genome shotgun (WGS) entry which is preliminary data.</text>
</comment>
<name>A0A9X2PYX6_9BACT</name>
<accession>A0A9X2PYX6</accession>
<feature type="signal peptide" evidence="1">
    <location>
        <begin position="1"/>
        <end position="27"/>
    </location>
</feature>
<evidence type="ECO:0000259" key="2">
    <source>
        <dbReference type="Pfam" id="PF11845"/>
    </source>
</evidence>
<keyword evidence="1" id="KW-0732">Signal</keyword>
<protein>
    <recommendedName>
        <fullName evidence="2">Tll0287-like domain-containing protein</fullName>
    </recommendedName>
</protein>
<proteinExistence type="predicted"/>
<feature type="domain" description="Tll0287-like" evidence="2">
    <location>
        <begin position="38"/>
        <end position="190"/>
    </location>
</feature>
<dbReference type="Proteomes" id="UP001155027">
    <property type="component" value="Unassembled WGS sequence"/>
</dbReference>
<dbReference type="EMBL" id="JANUAU010000006">
    <property type="protein sequence ID" value="MCS3678048.1"/>
    <property type="molecule type" value="Genomic_DNA"/>
</dbReference>
<dbReference type="PROSITE" id="PS51257">
    <property type="entry name" value="PROKAR_LIPOPROTEIN"/>
    <property type="match status" value="1"/>
</dbReference>
<evidence type="ECO:0000256" key="1">
    <source>
        <dbReference type="SAM" id="SignalP"/>
    </source>
</evidence>
<evidence type="ECO:0000313" key="3">
    <source>
        <dbReference type="EMBL" id="MCS3678048.1"/>
    </source>
</evidence>
<organism evidence="3 4">
    <name type="scientific">Salinibacter ruber</name>
    <dbReference type="NCBI Taxonomy" id="146919"/>
    <lineage>
        <taxon>Bacteria</taxon>
        <taxon>Pseudomonadati</taxon>
        <taxon>Rhodothermota</taxon>
        <taxon>Rhodothermia</taxon>
        <taxon>Rhodothermales</taxon>
        <taxon>Salinibacteraceae</taxon>
        <taxon>Salinibacter</taxon>
    </lineage>
</organism>
<dbReference type="RefSeq" id="WP_259080433.1">
    <property type="nucleotide sequence ID" value="NZ_JANUAU010000006.1"/>
</dbReference>
<feature type="chain" id="PRO_5040737949" description="Tll0287-like domain-containing protein" evidence="1">
    <location>
        <begin position="28"/>
        <end position="198"/>
    </location>
</feature>
<dbReference type="InterPro" id="IPR021796">
    <property type="entry name" value="Tll0287-like_dom"/>
</dbReference>
<sequence>MRSPSVLRLLILSVPLLIVGCGGSDSAPTSSQTPPDSVRRDVQQSIASLNEMRESLAATIDTSAVDKRTFKRVCAPVGKRARQLGADRGWEVQQLATKYRNPAHEPDAEARRLHEEFVTSPELTERWIRTTRSGHEGWRYARRITVQPSCLACHGPKDERPAFIKKDYPEDRAYGFEDGDLRGIYAVFVPDTSTGDAF</sequence>
<gene>
    <name evidence="3" type="ORF">GGP71_001978</name>
</gene>
<dbReference type="AlphaFoldDB" id="A0A9X2PYX6"/>
<evidence type="ECO:0000313" key="4">
    <source>
        <dbReference type="Proteomes" id="UP001155027"/>
    </source>
</evidence>
<reference evidence="3" key="1">
    <citation type="submission" date="2022-08" db="EMBL/GenBank/DDBJ databases">
        <title>Genomic Encyclopedia of Type Strains, Phase V (KMG-V): Genome sequencing to study the core and pangenomes of soil and plant-associated prokaryotes.</title>
        <authorList>
            <person name="Whitman W."/>
        </authorList>
    </citation>
    <scope>NUCLEOTIDE SEQUENCE</scope>
    <source>
        <strain evidence="3">0</strain>
    </source>
</reference>